<keyword evidence="1" id="KW-0143">Chaperone</keyword>
<evidence type="ECO:0000256" key="1">
    <source>
        <dbReference type="ARBA" id="ARBA00023186"/>
    </source>
</evidence>
<name>A0A6C1DZ27_SACPS</name>
<dbReference type="PROSITE" id="PS00845">
    <property type="entry name" value="CAP_GLY_1"/>
    <property type="match status" value="1"/>
</dbReference>
<gene>
    <name evidence="4" type="primary">ALF1_1</name>
    <name evidence="4" type="ORF">GRS66_004389</name>
</gene>
<reference evidence="4 5" key="1">
    <citation type="journal article" date="2019" name="BMC Genomics">
        <title>Chromosome level assembly and comparative genome analysis confirm lager-brewing yeasts originated from a single hybridization.</title>
        <authorList>
            <person name="Salazar A.N."/>
            <person name="Gorter de Vries A.R."/>
            <person name="van den Broek M."/>
            <person name="Brouwers N."/>
            <person name="de la Torre Cortes P."/>
            <person name="Kuijpers N.G.A."/>
            <person name="Daran J.G."/>
            <person name="Abeel T."/>
        </authorList>
    </citation>
    <scope>NUCLEOTIDE SEQUENCE [LARGE SCALE GENOMIC DNA]</scope>
    <source>
        <strain evidence="4 5">CBS 1483</strain>
    </source>
</reference>
<dbReference type="Pfam" id="PF01302">
    <property type="entry name" value="CAP_GLY"/>
    <property type="match status" value="1"/>
</dbReference>
<evidence type="ECO:0000313" key="4">
    <source>
        <dbReference type="EMBL" id="QID81989.1"/>
    </source>
</evidence>
<dbReference type="InterPro" id="IPR029071">
    <property type="entry name" value="Ubiquitin-like_domsf"/>
</dbReference>
<dbReference type="EMBL" id="CP048995">
    <property type="protein sequence ID" value="QID81989.1"/>
    <property type="molecule type" value="Genomic_DNA"/>
</dbReference>
<proteinExistence type="predicted"/>
<dbReference type="Proteomes" id="UP000501346">
    <property type="component" value="Chromosome ScXIV"/>
</dbReference>
<dbReference type="Pfam" id="PF14560">
    <property type="entry name" value="Ubiquitin_2"/>
    <property type="match status" value="1"/>
</dbReference>
<dbReference type="SUPFAM" id="SSF54236">
    <property type="entry name" value="Ubiquitin-like"/>
    <property type="match status" value="1"/>
</dbReference>
<evidence type="ECO:0000259" key="3">
    <source>
        <dbReference type="PROSITE" id="PS50245"/>
    </source>
</evidence>
<dbReference type="SMR" id="A0A6C1DZ27"/>
<dbReference type="PROSITE" id="PS50245">
    <property type="entry name" value="CAP_GLY_2"/>
    <property type="match status" value="1"/>
</dbReference>
<protein>
    <submittedName>
        <fullName evidence="4">Cell polarity protein alp11</fullName>
    </submittedName>
</protein>
<evidence type="ECO:0000256" key="2">
    <source>
        <dbReference type="SAM" id="MobiDB-lite"/>
    </source>
</evidence>
<accession>A0A6C1DZ27</accession>
<feature type="region of interest" description="Disordered" evidence="2">
    <location>
        <begin position="234"/>
        <end position="254"/>
    </location>
</feature>
<dbReference type="InterPro" id="IPR036859">
    <property type="entry name" value="CAP-Gly_dom_sf"/>
</dbReference>
<dbReference type="SMART" id="SM01052">
    <property type="entry name" value="CAP_GLY"/>
    <property type="match status" value="1"/>
</dbReference>
<organism evidence="4 5">
    <name type="scientific">Saccharomyces pastorianus</name>
    <name type="common">Lager yeast</name>
    <name type="synonym">Saccharomyces cerevisiae x Saccharomyces eubayanus</name>
    <dbReference type="NCBI Taxonomy" id="27292"/>
    <lineage>
        <taxon>Eukaryota</taxon>
        <taxon>Fungi</taxon>
        <taxon>Dikarya</taxon>
        <taxon>Ascomycota</taxon>
        <taxon>Saccharomycotina</taxon>
        <taxon>Saccharomycetes</taxon>
        <taxon>Saccharomycetales</taxon>
        <taxon>Saccharomycetaceae</taxon>
        <taxon>Saccharomyces</taxon>
    </lineage>
</organism>
<keyword evidence="5" id="KW-1185">Reference proteome</keyword>
<evidence type="ECO:0000313" key="5">
    <source>
        <dbReference type="Proteomes" id="UP000501346"/>
    </source>
</evidence>
<sequence length="254" mass="28354">MVRVVIESELVRTEKELPNSLKLRQFKDRLYHVTGVEPEDMEIVVKRQYDNKEIYSTKKGGAYSNEDEDANFLKGEEELIVVVTDSNAQSISNQLATQAEGIPSMEVISEEDYLRRDQSVLRWKMAHGYGRFNAAQQSQRAALAKQDEAYAREQLTAAIGRHCRVTVDGSAPREAILRYVGPLPLDVMGTWCGVEFPEAAGKNDGRINGVTLFGPVAPGHGSFVRPRAVEILSKDEESAEVEDVHDDVESDDEI</sequence>
<dbReference type="Gene3D" id="3.10.20.90">
    <property type="entry name" value="Phosphatidylinositol 3-kinase Catalytic Subunit, Chain A, domain 1"/>
    <property type="match status" value="1"/>
</dbReference>
<dbReference type="SUPFAM" id="SSF74924">
    <property type="entry name" value="Cap-Gly domain"/>
    <property type="match status" value="1"/>
</dbReference>
<feature type="domain" description="CAP-Gly" evidence="3">
    <location>
        <begin position="189"/>
        <end position="225"/>
    </location>
</feature>
<dbReference type="OrthoDB" id="5295208at2759"/>
<dbReference type="Gene3D" id="2.30.30.190">
    <property type="entry name" value="CAP Gly-rich-like domain"/>
    <property type="match status" value="1"/>
</dbReference>
<feature type="compositionally biased region" description="Acidic residues" evidence="2">
    <location>
        <begin position="237"/>
        <end position="254"/>
    </location>
</feature>
<dbReference type="AlphaFoldDB" id="A0A6C1DZ27"/>
<dbReference type="InterPro" id="IPR000938">
    <property type="entry name" value="CAP-Gly_domain"/>
</dbReference>
<dbReference type="InterPro" id="IPR000626">
    <property type="entry name" value="Ubiquitin-like_dom"/>
</dbReference>